<accession>A0A0W0ETG2</accession>
<name>A0A0W0ETG2_MONRR</name>
<dbReference type="EMBL" id="LATX01002556">
    <property type="protein sequence ID" value="KTB27334.1"/>
    <property type="molecule type" value="Genomic_DNA"/>
</dbReference>
<proteinExistence type="predicted"/>
<protein>
    <submittedName>
        <fullName evidence="1">Uncharacterized protein</fullName>
    </submittedName>
</protein>
<evidence type="ECO:0000313" key="2">
    <source>
        <dbReference type="Proteomes" id="UP000054988"/>
    </source>
</evidence>
<dbReference type="AlphaFoldDB" id="A0A0W0ETG2"/>
<reference evidence="1 2" key="1">
    <citation type="submission" date="2015-12" db="EMBL/GenBank/DDBJ databases">
        <title>Draft genome sequence of Moniliophthora roreri, the causal agent of frosty pod rot of cacao.</title>
        <authorList>
            <person name="Aime M.C."/>
            <person name="Diaz-Valderrama J.R."/>
            <person name="Kijpornyongpan T."/>
            <person name="Phillips-Mora W."/>
        </authorList>
    </citation>
    <scope>NUCLEOTIDE SEQUENCE [LARGE SCALE GENOMIC DNA]</scope>
    <source>
        <strain evidence="1 2">MCA 2952</strain>
    </source>
</reference>
<dbReference type="Proteomes" id="UP000054988">
    <property type="component" value="Unassembled WGS sequence"/>
</dbReference>
<sequence>MQSQTHLVGLLQAFGDLIPNTSHLAASDLASRCPYDLDLLKIRPTRQIHGDTKDPVHRRVARILDVLLAFSGCSASSNDSMTMSLRVTPNLVRMNHPFLTSGSTLVFLDIAAHTVSTHWKKSNGDAKVVKSLAQLCDHYNRNARTDEEHEFDSAPPEPFNVVYFMNRLLLPTSQMHVDVLLDKHGLLRGRALDVVFVSPEDYGYRVSVTLPDLSVIRSFLDGIPCQQTTLVAKQKERLISQLETLGPRFCDVEFTPRMQSCILSQ</sequence>
<organism evidence="1 2">
    <name type="scientific">Moniliophthora roreri</name>
    <name type="common">Frosty pod rot fungus</name>
    <name type="synonym">Monilia roreri</name>
    <dbReference type="NCBI Taxonomy" id="221103"/>
    <lineage>
        <taxon>Eukaryota</taxon>
        <taxon>Fungi</taxon>
        <taxon>Dikarya</taxon>
        <taxon>Basidiomycota</taxon>
        <taxon>Agaricomycotina</taxon>
        <taxon>Agaricomycetes</taxon>
        <taxon>Agaricomycetidae</taxon>
        <taxon>Agaricales</taxon>
        <taxon>Marasmiineae</taxon>
        <taxon>Marasmiaceae</taxon>
        <taxon>Moniliophthora</taxon>
    </lineage>
</organism>
<gene>
    <name evidence="1" type="ORF">WG66_20036</name>
</gene>
<evidence type="ECO:0000313" key="1">
    <source>
        <dbReference type="EMBL" id="KTB27334.1"/>
    </source>
</evidence>
<comment type="caution">
    <text evidence="1">The sequence shown here is derived from an EMBL/GenBank/DDBJ whole genome shotgun (WGS) entry which is preliminary data.</text>
</comment>